<feature type="region of interest" description="Disordered" evidence="10">
    <location>
        <begin position="263"/>
        <end position="285"/>
    </location>
</feature>
<dbReference type="KEGG" id="bfo:118414287"/>
<dbReference type="InterPro" id="IPR013083">
    <property type="entry name" value="Znf_RING/FYVE/PHD"/>
</dbReference>
<dbReference type="RefSeq" id="XP_035674120.1">
    <property type="nucleotide sequence ID" value="XM_035818227.1"/>
</dbReference>
<dbReference type="SMART" id="SM00506">
    <property type="entry name" value="A1pp"/>
    <property type="match status" value="1"/>
</dbReference>
<dbReference type="Pfam" id="PF13923">
    <property type="entry name" value="zf-C3HC4_2"/>
    <property type="match status" value="1"/>
</dbReference>
<dbReference type="AlphaFoldDB" id="A0A9J7MPC5"/>
<dbReference type="PROSITE" id="PS50089">
    <property type="entry name" value="ZF_RING_2"/>
    <property type="match status" value="1"/>
</dbReference>
<dbReference type="GO" id="GO:0016567">
    <property type="term" value="P:protein ubiquitination"/>
    <property type="evidence" value="ECO:0000318"/>
    <property type="project" value="GO_Central"/>
</dbReference>
<comment type="catalytic activity">
    <reaction evidence="1">
        <text>S-ubiquitinyl-[E2 ubiquitin-conjugating enzyme]-L-cysteine + [acceptor protein]-L-lysine = [E2 ubiquitin-conjugating enzyme]-L-cysteine + N(6)-ubiquitinyl-[acceptor protein]-L-lysine.</text>
        <dbReference type="EC" id="2.3.2.27"/>
    </reaction>
</comment>
<sequence>MAAERTVMVSSIPADLTGDKIEIHFGKRSTGGGDIEKVDFQAKVTFYSAEVAARVVNRSHRLGKQSVPVKVESLAGTKSTSLGAKKGNRLTKKVFASVVALVTPAEVPDLAECPEEIMAALSAQTGVTWVREPGGYRLQGTWGQVENARCLLQRRYFQDDETMEEAVESGQTCRNNGVGEEDRASSRDAMSTEAKVAWGEVEQQNSMAVPNTKVGIWSEEPNSAATTKEKVLPVDVTTEVDAEEAVKVLTTATQKSTRANVVLENSLSSDESSDDGMGDKRGNCWISHPTAAERESLSDTSADASVAVIENKASAESASEITKTTRQPSVLTAKDYQLNRDDSSEESDDAMRPVTKSSAKHVTVDSDIMAYIVHMHKDKLAAIQDKFKVMIKMENSTDRIGIKPNEQCSRRDLEEAYGTFVSLYQEMFKNHRPHHANLAEVHIPIESIRFVLEMIKREHDKVFIRLNDKEKMVVFCGEDDMVRKARAKFYEVLSIPDPAHRRSRRPAQTTDASTAPANDATTYKGANNGPQAYRAAVADSLGVGFDTKNIGFEGRNVSKWDKIAQSHSGFEADSTGSGDVPEVTEGGTSNVGARSKGVRSKLLAQGNSPIDSIQPITASASRSDLSADGVKAGRSGGTADKEGPPGEIKTCHMSRGRLEFMTKTGVKVFIYQGDITQEVADVIVSCNNESLDSAGGIARAISDAGGPEIRRACVDYIRRHGRLSAGQSIWTPGGRLRCQHVVHTVSPQSSRDQTDHRQLFSTFLDLLNIAEFDLKVNSIAIPAIRSGIAGFPKAVCADVMFRVISAFEDYQTPDSLLKEIRLVNIDAKTTAAFVQVFSQHLADSGVLTALVGQGAGSSSASGAGDKDAHLYVFTGGKGKEGRGGKTGSVTQRGAHARSRDYSGSKPNYVRVGNVACNFNTEENTQSHRGHVRNLAATAADFSDDSSDEIEEDEKCPVCLGRVSDPRTLACKHTFCSSCIDMSIKSKPECPVCKVPLGNRRGNQPDGSMVHRVDQSVRLPGYERYGTIVIDYHIPGGTQGKEHPNPGQRFSGDMRTAYLPESPEGREVLRLLRRAFDSRLVFTIGTSVTTGQPNTIVWNDIHHKTNIHGGPTNYGYPDPTYLQRVRVDLASKGIK</sequence>
<feature type="region of interest" description="Disordered" evidence="10">
    <location>
        <begin position="568"/>
        <end position="648"/>
    </location>
</feature>
<dbReference type="SMART" id="SM00184">
    <property type="entry name" value="RING"/>
    <property type="match status" value="1"/>
</dbReference>
<dbReference type="InterPro" id="IPR012677">
    <property type="entry name" value="Nucleotide-bd_a/b_plait_sf"/>
</dbReference>
<dbReference type="CDD" id="cd02907">
    <property type="entry name" value="Macro_Af1521_BAL-like"/>
    <property type="match status" value="1"/>
</dbReference>
<dbReference type="GO" id="GO:0007219">
    <property type="term" value="P:Notch signaling pathway"/>
    <property type="evidence" value="ECO:0000318"/>
    <property type="project" value="GO_Central"/>
</dbReference>
<evidence type="ECO:0000259" key="12">
    <source>
        <dbReference type="PROSITE" id="PS51154"/>
    </source>
</evidence>
<gene>
    <name evidence="14 15" type="primary">LOC118414287</name>
</gene>
<evidence type="ECO:0000259" key="11">
    <source>
        <dbReference type="PROSITE" id="PS50089"/>
    </source>
</evidence>
<evidence type="ECO:0000256" key="5">
    <source>
        <dbReference type="ARBA" id="ARBA00022679"/>
    </source>
</evidence>
<dbReference type="Pfam" id="PF23085">
    <property type="entry name" value="RRM_PARP14_3"/>
    <property type="match status" value="1"/>
</dbReference>
<dbReference type="PROSITE" id="PS00518">
    <property type="entry name" value="ZF_RING_1"/>
    <property type="match status" value="1"/>
</dbReference>
<keyword evidence="7 9" id="KW-0863">Zinc-finger</keyword>
<feature type="compositionally biased region" description="Polar residues" evidence="10">
    <location>
        <begin position="314"/>
        <end position="330"/>
    </location>
</feature>
<keyword evidence="5" id="KW-0808">Transferase</keyword>
<evidence type="ECO:0000256" key="3">
    <source>
        <dbReference type="ARBA" id="ARBA00009413"/>
    </source>
</evidence>
<evidence type="ECO:0000313" key="14">
    <source>
        <dbReference type="RefSeq" id="XP_035674119.1"/>
    </source>
</evidence>
<protein>
    <recommendedName>
        <fullName evidence="4">RING-type E3 ubiquitin transferase</fullName>
        <ecNumber evidence="4">2.3.2.27</ecNumber>
    </recommendedName>
</protein>
<evidence type="ECO:0000313" key="13">
    <source>
        <dbReference type="Proteomes" id="UP000001554"/>
    </source>
</evidence>
<keyword evidence="8" id="KW-0862">Zinc</keyword>
<evidence type="ECO:0000256" key="8">
    <source>
        <dbReference type="ARBA" id="ARBA00022833"/>
    </source>
</evidence>
<evidence type="ECO:0000256" key="9">
    <source>
        <dbReference type="PROSITE-ProRule" id="PRU00175"/>
    </source>
</evidence>
<dbReference type="RefSeq" id="XP_035674119.1">
    <property type="nucleotide sequence ID" value="XM_035818226.1"/>
</dbReference>
<dbReference type="Gene3D" id="3.40.220.10">
    <property type="entry name" value="Leucine Aminopeptidase, subunit E, domain 1"/>
    <property type="match status" value="1"/>
</dbReference>
<dbReference type="InterPro" id="IPR039396">
    <property type="entry name" value="Deltex_C"/>
</dbReference>
<dbReference type="Pfam" id="PF01661">
    <property type="entry name" value="Macro"/>
    <property type="match status" value="1"/>
</dbReference>
<feature type="domain" description="RING-type" evidence="11">
    <location>
        <begin position="955"/>
        <end position="993"/>
    </location>
</feature>
<dbReference type="InterPro" id="IPR043472">
    <property type="entry name" value="Macro_dom-like"/>
</dbReference>
<evidence type="ECO:0000256" key="6">
    <source>
        <dbReference type="ARBA" id="ARBA00022723"/>
    </source>
</evidence>
<dbReference type="Gene3D" id="3.30.70.330">
    <property type="match status" value="1"/>
</dbReference>
<dbReference type="PROSITE" id="PS51154">
    <property type="entry name" value="MACRO"/>
    <property type="match status" value="1"/>
</dbReference>
<dbReference type="GO" id="GO:0061630">
    <property type="term" value="F:ubiquitin protein ligase activity"/>
    <property type="evidence" value="ECO:0000318"/>
    <property type="project" value="GO_Central"/>
</dbReference>
<accession>A0A9J7MPC5</accession>
<proteinExistence type="inferred from homology"/>
<dbReference type="InterPro" id="IPR039399">
    <property type="entry name" value="Deltex_C_sf"/>
</dbReference>
<keyword evidence="6" id="KW-0479">Metal-binding</keyword>
<evidence type="ECO:0000256" key="10">
    <source>
        <dbReference type="SAM" id="MobiDB-lite"/>
    </source>
</evidence>
<evidence type="ECO:0000256" key="7">
    <source>
        <dbReference type="ARBA" id="ARBA00022771"/>
    </source>
</evidence>
<dbReference type="InterPro" id="IPR039398">
    <property type="entry name" value="Deltex_fam"/>
</dbReference>
<feature type="compositionally biased region" description="Polar residues" evidence="10">
    <location>
        <begin position="605"/>
        <end position="624"/>
    </location>
</feature>
<dbReference type="GeneID" id="118414287"/>
<dbReference type="GO" id="GO:0005654">
    <property type="term" value="C:nucleoplasm"/>
    <property type="evidence" value="ECO:0000318"/>
    <property type="project" value="GO_Central"/>
</dbReference>
<dbReference type="Pfam" id="PF18102">
    <property type="entry name" value="DTC"/>
    <property type="match status" value="1"/>
</dbReference>
<dbReference type="Gene3D" id="3.30.390.130">
    <property type="match status" value="1"/>
</dbReference>
<feature type="region of interest" description="Disordered" evidence="10">
    <location>
        <begin position="878"/>
        <end position="906"/>
    </location>
</feature>
<evidence type="ECO:0000256" key="1">
    <source>
        <dbReference type="ARBA" id="ARBA00000900"/>
    </source>
</evidence>
<dbReference type="EC" id="2.3.2.27" evidence="4"/>
<dbReference type="Gene3D" id="3.30.40.10">
    <property type="entry name" value="Zinc/RING finger domain, C3HC4 (zinc finger)"/>
    <property type="match status" value="1"/>
</dbReference>
<dbReference type="Proteomes" id="UP000001554">
    <property type="component" value="Chromosome 4"/>
</dbReference>
<feature type="domain" description="Macro" evidence="12">
    <location>
        <begin position="655"/>
        <end position="841"/>
    </location>
</feature>
<comment type="similarity">
    <text evidence="3">Belongs to the Deltex family.</text>
</comment>
<keyword evidence="13" id="KW-1185">Reference proteome</keyword>
<dbReference type="CDD" id="cd09633">
    <property type="entry name" value="Deltex_C"/>
    <property type="match status" value="1"/>
</dbReference>
<dbReference type="InterPro" id="IPR017907">
    <property type="entry name" value="Znf_RING_CS"/>
</dbReference>
<dbReference type="OrthoDB" id="6133115at2759"/>
<evidence type="ECO:0000256" key="2">
    <source>
        <dbReference type="ARBA" id="ARBA00004906"/>
    </source>
</evidence>
<evidence type="ECO:0000256" key="4">
    <source>
        <dbReference type="ARBA" id="ARBA00012483"/>
    </source>
</evidence>
<dbReference type="PANTHER" id="PTHR12622">
    <property type="entry name" value="DELTEX-RELATED"/>
    <property type="match status" value="1"/>
</dbReference>
<feature type="compositionally biased region" description="Polar residues" evidence="10">
    <location>
        <begin position="506"/>
        <end position="528"/>
    </location>
</feature>
<dbReference type="InterPro" id="IPR002589">
    <property type="entry name" value="Macro_dom"/>
</dbReference>
<feature type="region of interest" description="Disordered" evidence="10">
    <location>
        <begin position="498"/>
        <end position="528"/>
    </location>
</feature>
<evidence type="ECO:0000313" key="15">
    <source>
        <dbReference type="RefSeq" id="XP_035674120.1"/>
    </source>
</evidence>
<dbReference type="GO" id="GO:0008270">
    <property type="term" value="F:zinc ion binding"/>
    <property type="evidence" value="ECO:0007669"/>
    <property type="project" value="UniProtKB-KW"/>
</dbReference>
<reference evidence="14 15" key="2">
    <citation type="submission" date="2025-04" db="UniProtKB">
        <authorList>
            <consortium name="RefSeq"/>
        </authorList>
    </citation>
    <scope>IDENTIFICATION</scope>
    <source>
        <strain evidence="14 15">S238N-H82</strain>
        <tissue evidence="14 15">Testes</tissue>
    </source>
</reference>
<dbReference type="SUPFAM" id="SSF57850">
    <property type="entry name" value="RING/U-box"/>
    <property type="match status" value="1"/>
</dbReference>
<feature type="region of interest" description="Disordered" evidence="10">
    <location>
        <begin position="312"/>
        <end position="358"/>
    </location>
</feature>
<reference evidence="13" key="1">
    <citation type="journal article" date="2020" name="Nat. Ecol. Evol.">
        <title>Deeply conserved synteny resolves early events in vertebrate evolution.</title>
        <authorList>
            <person name="Simakov O."/>
            <person name="Marletaz F."/>
            <person name="Yue J.X."/>
            <person name="O'Connell B."/>
            <person name="Jenkins J."/>
            <person name="Brandt A."/>
            <person name="Calef R."/>
            <person name="Tung C.H."/>
            <person name="Huang T.K."/>
            <person name="Schmutz J."/>
            <person name="Satoh N."/>
            <person name="Yu J.K."/>
            <person name="Putnam N.H."/>
            <person name="Green R.E."/>
            <person name="Rokhsar D.S."/>
        </authorList>
    </citation>
    <scope>NUCLEOTIDE SEQUENCE [LARGE SCALE GENOMIC DNA]</scope>
    <source>
        <strain evidence="13">S238N-H82</strain>
    </source>
</reference>
<comment type="pathway">
    <text evidence="2">Protein modification; protein ubiquitination.</text>
</comment>
<name>A0A9J7MPC5_BRAFL</name>
<dbReference type="SUPFAM" id="SSF52949">
    <property type="entry name" value="Macro domain-like"/>
    <property type="match status" value="1"/>
</dbReference>
<organism evidence="13 14">
    <name type="scientific">Branchiostoma floridae</name>
    <name type="common">Florida lancelet</name>
    <name type="synonym">Amphioxus</name>
    <dbReference type="NCBI Taxonomy" id="7739"/>
    <lineage>
        <taxon>Eukaryota</taxon>
        <taxon>Metazoa</taxon>
        <taxon>Chordata</taxon>
        <taxon>Cephalochordata</taxon>
        <taxon>Leptocardii</taxon>
        <taxon>Amphioxiformes</taxon>
        <taxon>Branchiostomatidae</taxon>
        <taxon>Branchiostoma</taxon>
    </lineage>
</organism>
<dbReference type="InterPro" id="IPR001841">
    <property type="entry name" value="Znf_RING"/>
</dbReference>